<organism evidence="3 4">
    <name type="scientific">Bursaphelenchus xylophilus</name>
    <name type="common">Pinewood nematode worm</name>
    <name type="synonym">Aphelenchoides xylophilus</name>
    <dbReference type="NCBI Taxonomy" id="6326"/>
    <lineage>
        <taxon>Eukaryota</taxon>
        <taxon>Metazoa</taxon>
        <taxon>Ecdysozoa</taxon>
        <taxon>Nematoda</taxon>
        <taxon>Chromadorea</taxon>
        <taxon>Rhabditida</taxon>
        <taxon>Tylenchina</taxon>
        <taxon>Tylenchomorpha</taxon>
        <taxon>Aphelenchoidea</taxon>
        <taxon>Aphelenchoididae</taxon>
        <taxon>Bursaphelenchus</taxon>
    </lineage>
</organism>
<dbReference type="Proteomes" id="UP000095284">
    <property type="component" value="Unplaced"/>
</dbReference>
<evidence type="ECO:0000256" key="2">
    <source>
        <dbReference type="SAM" id="SignalP"/>
    </source>
</evidence>
<reference evidence="4" key="1">
    <citation type="submission" date="2016-11" db="UniProtKB">
        <authorList>
            <consortium name="WormBaseParasite"/>
        </authorList>
    </citation>
    <scope>IDENTIFICATION</scope>
</reference>
<feature type="signal peptide" evidence="2">
    <location>
        <begin position="1"/>
        <end position="26"/>
    </location>
</feature>
<protein>
    <submittedName>
        <fullName evidence="4">Protein sleepless</fullName>
    </submittedName>
</protein>
<dbReference type="WBParaSite" id="BXY_1172900.1">
    <property type="protein sequence ID" value="BXY_1172900.1"/>
    <property type="gene ID" value="BXY_1172900"/>
</dbReference>
<evidence type="ECO:0000313" key="3">
    <source>
        <dbReference type="Proteomes" id="UP000095284"/>
    </source>
</evidence>
<evidence type="ECO:0000256" key="1">
    <source>
        <dbReference type="SAM" id="Phobius"/>
    </source>
</evidence>
<feature type="transmembrane region" description="Helical" evidence="1">
    <location>
        <begin position="132"/>
        <end position="151"/>
    </location>
</feature>
<keyword evidence="1" id="KW-1133">Transmembrane helix</keyword>
<proteinExistence type="predicted"/>
<accession>A0A1I7SFB7</accession>
<dbReference type="AlphaFoldDB" id="A0A1I7SFB7"/>
<sequence>MLSLKICSFFSSLLVLLHYFSTEVAAVNCLQCSGWNGKGYAPRSVNVNPCENPNNACTTNQFCVKIIDPIFKHKGYKTYKSDCYASTTFASYQNTTTIESGRCYNYTDGASPPKTYYYCFCNNRDYCNSTPGLAVVVLVPFSLSLLSYLVARRL</sequence>
<feature type="chain" id="PRO_5009306048" evidence="2">
    <location>
        <begin position="27"/>
        <end position="154"/>
    </location>
</feature>
<evidence type="ECO:0000313" key="4">
    <source>
        <dbReference type="WBParaSite" id="BXY_1172900.1"/>
    </source>
</evidence>
<keyword evidence="2" id="KW-0732">Signal</keyword>
<keyword evidence="1" id="KW-0812">Transmembrane</keyword>
<name>A0A1I7SFB7_BURXY</name>
<keyword evidence="1" id="KW-0472">Membrane</keyword>